<dbReference type="Proteomes" id="UP001144341">
    <property type="component" value="Unassembled WGS sequence"/>
</dbReference>
<protein>
    <recommendedName>
        <fullName evidence="3">DUF2383 domain-containing protein</fullName>
    </recommendedName>
</protein>
<evidence type="ECO:0000313" key="2">
    <source>
        <dbReference type="Proteomes" id="UP001144341"/>
    </source>
</evidence>
<sequence length="163" mass="19019">MLFTQLCVISKFENGNMMLGEALYTYLLDTAIKARSLREVFDRFWRNEQTRRLEAHHAYFIRHVSLINAFDNFLFLFCSKEIWNAGGTGAWATHCKVSGPLKALSNGDQIDKIIILLSEHKESVIEIFNIHQAQVEFKHLNYEIEHISKIIQLFIDSMKEIQI</sequence>
<reference evidence="1" key="1">
    <citation type="submission" date="2022-12" db="EMBL/GenBank/DDBJ databases">
        <title>Genome sequence of SJ11.</title>
        <authorList>
            <person name="Woo H."/>
        </authorList>
    </citation>
    <scope>NUCLEOTIDE SEQUENCE</scope>
    <source>
        <strain evidence="1">SJ11</strain>
    </source>
</reference>
<comment type="caution">
    <text evidence="1">The sequence shown here is derived from an EMBL/GenBank/DDBJ whole genome shotgun (WGS) entry which is preliminary data.</text>
</comment>
<proteinExistence type="predicted"/>
<dbReference type="RefSeq" id="WP_269416506.1">
    <property type="nucleotide sequence ID" value="NZ_JAPWGL010000004.1"/>
</dbReference>
<gene>
    <name evidence="1" type="ORF">O0931_16140</name>
</gene>
<accession>A0ABT4L0Y6</accession>
<evidence type="ECO:0000313" key="1">
    <source>
        <dbReference type="EMBL" id="MCZ4224843.1"/>
    </source>
</evidence>
<dbReference type="EMBL" id="JAPWGL010000004">
    <property type="protein sequence ID" value="MCZ4224843.1"/>
    <property type="molecule type" value="Genomic_DNA"/>
</dbReference>
<organism evidence="1 2">
    <name type="scientific">Pedobacter rhodius</name>
    <dbReference type="NCBI Taxonomy" id="3004098"/>
    <lineage>
        <taxon>Bacteria</taxon>
        <taxon>Pseudomonadati</taxon>
        <taxon>Bacteroidota</taxon>
        <taxon>Sphingobacteriia</taxon>
        <taxon>Sphingobacteriales</taxon>
        <taxon>Sphingobacteriaceae</taxon>
        <taxon>Pedobacter</taxon>
    </lineage>
</organism>
<evidence type="ECO:0008006" key="3">
    <source>
        <dbReference type="Google" id="ProtNLM"/>
    </source>
</evidence>
<keyword evidence="2" id="KW-1185">Reference proteome</keyword>
<name>A0ABT4L0Y6_9SPHI</name>